<evidence type="ECO:0000256" key="8">
    <source>
        <dbReference type="ARBA" id="ARBA00046280"/>
    </source>
</evidence>
<keyword evidence="6 10" id="KW-0472">Membrane</keyword>
<dbReference type="PROSITE" id="PS50892">
    <property type="entry name" value="V_SNARE"/>
    <property type="match status" value="1"/>
</dbReference>
<dbReference type="Pfam" id="PF00957">
    <property type="entry name" value="Synaptobrevin"/>
    <property type="match status" value="1"/>
</dbReference>
<comment type="similarity">
    <text evidence="1">Belongs to the synaptobrevin family.</text>
</comment>
<proteinExistence type="inferred from homology"/>
<gene>
    <name evidence="13" type="ORF">WJX75_003602</name>
</gene>
<dbReference type="PRINTS" id="PR00219">
    <property type="entry name" value="SYNAPTOBREVN"/>
</dbReference>
<dbReference type="SUPFAM" id="SSF64356">
    <property type="entry name" value="SNARE-like"/>
    <property type="match status" value="1"/>
</dbReference>
<feature type="domain" description="Longin" evidence="11">
    <location>
        <begin position="7"/>
        <end position="112"/>
    </location>
</feature>
<keyword evidence="9" id="KW-0175">Coiled coil</keyword>
<protein>
    <submittedName>
        <fullName evidence="13">Uncharacterized protein</fullName>
    </submittedName>
</protein>
<dbReference type="InterPro" id="IPR001388">
    <property type="entry name" value="Synaptobrevin-like"/>
</dbReference>
<dbReference type="Pfam" id="PF13774">
    <property type="entry name" value="Longin"/>
    <property type="match status" value="1"/>
</dbReference>
<dbReference type="SUPFAM" id="SSF58038">
    <property type="entry name" value="SNARE fusion complex"/>
    <property type="match status" value="1"/>
</dbReference>
<keyword evidence="14" id="KW-1185">Reference proteome</keyword>
<evidence type="ECO:0000256" key="9">
    <source>
        <dbReference type="PROSITE-ProRule" id="PRU00290"/>
    </source>
</evidence>
<feature type="domain" description="V-SNARE coiled-coil homology" evidence="12">
    <location>
        <begin position="128"/>
        <end position="188"/>
    </location>
</feature>
<dbReference type="Proteomes" id="UP001491310">
    <property type="component" value="Unassembled WGS sequence"/>
</dbReference>
<dbReference type="InterPro" id="IPR042855">
    <property type="entry name" value="V_SNARE_CC"/>
</dbReference>
<dbReference type="PROSITE" id="PS50859">
    <property type="entry name" value="LONGIN"/>
    <property type="match status" value="1"/>
</dbReference>
<dbReference type="InterPro" id="IPR051097">
    <property type="entry name" value="Synaptobrevin-like_transport"/>
</dbReference>
<organism evidence="13 14">
    <name type="scientific">Coccomyxa subellipsoidea</name>
    <dbReference type="NCBI Taxonomy" id="248742"/>
    <lineage>
        <taxon>Eukaryota</taxon>
        <taxon>Viridiplantae</taxon>
        <taxon>Chlorophyta</taxon>
        <taxon>core chlorophytes</taxon>
        <taxon>Trebouxiophyceae</taxon>
        <taxon>Trebouxiophyceae incertae sedis</taxon>
        <taxon>Coccomyxaceae</taxon>
        <taxon>Coccomyxa</taxon>
    </lineage>
</organism>
<dbReference type="PROSITE" id="PS00417">
    <property type="entry name" value="SYNAPTOBREVIN"/>
    <property type="match status" value="1"/>
</dbReference>
<evidence type="ECO:0000256" key="7">
    <source>
        <dbReference type="ARBA" id="ARBA00037493"/>
    </source>
</evidence>
<evidence type="ECO:0000256" key="2">
    <source>
        <dbReference type="ARBA" id="ARBA00022448"/>
    </source>
</evidence>
<dbReference type="EMBL" id="JALJOT010000005">
    <property type="protein sequence ID" value="KAK9915012.1"/>
    <property type="molecule type" value="Genomic_DNA"/>
</dbReference>
<feature type="transmembrane region" description="Helical" evidence="10">
    <location>
        <begin position="194"/>
        <end position="216"/>
    </location>
</feature>
<accession>A0ABR2YTG3</accession>
<dbReference type="CDD" id="cd14824">
    <property type="entry name" value="Longin"/>
    <property type="match status" value="1"/>
</dbReference>
<evidence type="ECO:0000256" key="4">
    <source>
        <dbReference type="ARBA" id="ARBA00022927"/>
    </source>
</evidence>
<evidence type="ECO:0000256" key="5">
    <source>
        <dbReference type="ARBA" id="ARBA00022989"/>
    </source>
</evidence>
<evidence type="ECO:0000256" key="3">
    <source>
        <dbReference type="ARBA" id="ARBA00022692"/>
    </source>
</evidence>
<evidence type="ECO:0000259" key="12">
    <source>
        <dbReference type="PROSITE" id="PS50892"/>
    </source>
</evidence>
<evidence type="ECO:0000256" key="6">
    <source>
        <dbReference type="ARBA" id="ARBA00023136"/>
    </source>
</evidence>
<name>A0ABR2YTG3_9CHLO</name>
<keyword evidence="5 10" id="KW-1133">Transmembrane helix</keyword>
<dbReference type="SMART" id="SM01270">
    <property type="entry name" value="Longin"/>
    <property type="match status" value="1"/>
</dbReference>
<keyword evidence="2" id="KW-0813">Transport</keyword>
<keyword evidence="4" id="KW-0653">Protein transport</keyword>
<dbReference type="InterPro" id="IPR010908">
    <property type="entry name" value="Longin_dom"/>
</dbReference>
<comment type="subcellular location">
    <subcellularLocation>
        <location evidence="8">Endomembrane system</location>
        <topology evidence="8">Single-pass type IV membrane protein</topology>
    </subcellularLocation>
</comment>
<evidence type="ECO:0000313" key="14">
    <source>
        <dbReference type="Proteomes" id="UP001491310"/>
    </source>
</evidence>
<evidence type="ECO:0000313" key="13">
    <source>
        <dbReference type="EMBL" id="KAK9915012.1"/>
    </source>
</evidence>
<comment type="caution">
    <text evidence="13">The sequence shown here is derived from an EMBL/GenBank/DDBJ whole genome shotgun (WGS) entry which is preliminary data.</text>
</comment>
<reference evidence="13 14" key="1">
    <citation type="journal article" date="2024" name="Nat. Commun.">
        <title>Phylogenomics reveals the evolutionary origins of lichenization in chlorophyte algae.</title>
        <authorList>
            <person name="Puginier C."/>
            <person name="Libourel C."/>
            <person name="Otte J."/>
            <person name="Skaloud P."/>
            <person name="Haon M."/>
            <person name="Grisel S."/>
            <person name="Petersen M."/>
            <person name="Berrin J.G."/>
            <person name="Delaux P.M."/>
            <person name="Dal Grande F."/>
            <person name="Keller J."/>
        </authorList>
    </citation>
    <scope>NUCLEOTIDE SEQUENCE [LARGE SCALE GENOMIC DNA]</scope>
    <source>
        <strain evidence="13 14">SAG 216-7</strain>
    </source>
</reference>
<dbReference type="CDD" id="cd15843">
    <property type="entry name" value="R-SNARE"/>
    <property type="match status" value="1"/>
</dbReference>
<dbReference type="PANTHER" id="PTHR21136">
    <property type="entry name" value="SNARE PROTEINS"/>
    <property type="match status" value="1"/>
</dbReference>
<comment type="function">
    <text evidence="7">Involved in the targeting and/or fusion of transport vesicles to their target membrane.</text>
</comment>
<dbReference type="Gene3D" id="3.30.450.50">
    <property type="entry name" value="Longin domain"/>
    <property type="match status" value="1"/>
</dbReference>
<sequence>MPLIYAFVSRGTTVLADYTTYTGNFATVAIQCLDKLNTSSSTSKVAFNCDHHTFNYLVDGGYTYLVVADEKFGRQIPFAFLDKVKAEFAEKHAETSRTLHAHSLDKIFGPRLKYWMDYCQEHPDEMNKIASVQKKVDEVKNIMVDNIEKVLERGEKIELLVDKTDNLRFQADRFHKTGRQLRSKMWWQNMKMKLIIAAVVVVLAFIIFLMACFSGRNCLKH</sequence>
<evidence type="ECO:0000256" key="10">
    <source>
        <dbReference type="SAM" id="Phobius"/>
    </source>
</evidence>
<dbReference type="PANTHER" id="PTHR21136:SF168">
    <property type="entry name" value="VESICLE-ASSOCIATED MEMBRANE PROTEIN 9"/>
    <property type="match status" value="1"/>
</dbReference>
<dbReference type="Gene3D" id="1.20.5.110">
    <property type="match status" value="1"/>
</dbReference>
<evidence type="ECO:0000256" key="1">
    <source>
        <dbReference type="ARBA" id="ARBA00008025"/>
    </source>
</evidence>
<dbReference type="InterPro" id="IPR011012">
    <property type="entry name" value="Longin-like_dom_sf"/>
</dbReference>
<evidence type="ECO:0000259" key="11">
    <source>
        <dbReference type="PROSITE" id="PS50859"/>
    </source>
</evidence>
<keyword evidence="3 10" id="KW-0812">Transmembrane</keyword>